<keyword evidence="4" id="KW-1185">Reference proteome</keyword>
<keyword evidence="1" id="KW-0611">Plant defense</keyword>
<dbReference type="Gene3D" id="3.80.10.10">
    <property type="entry name" value="Ribonuclease Inhibitor"/>
    <property type="match status" value="1"/>
</dbReference>
<evidence type="ECO:0000313" key="4">
    <source>
        <dbReference type="Proteomes" id="UP000002051"/>
    </source>
</evidence>
<name>G7ZWR3_MEDTR</name>
<dbReference type="PANTHER" id="PTHR36766">
    <property type="entry name" value="PLANT BROAD-SPECTRUM MILDEW RESISTANCE PROTEIN RPW8"/>
    <property type="match status" value="1"/>
</dbReference>
<dbReference type="PaxDb" id="3880-AES83651"/>
<dbReference type="PANTHER" id="PTHR36766:SF40">
    <property type="entry name" value="DISEASE RESISTANCE PROTEIN RGA3"/>
    <property type="match status" value="1"/>
</dbReference>
<dbReference type="STRING" id="3880.G7ZWR3"/>
<reference evidence="2 4" key="1">
    <citation type="journal article" date="2011" name="Nature">
        <title>The Medicago genome provides insight into the evolution of rhizobial symbioses.</title>
        <authorList>
            <person name="Young N.D."/>
            <person name="Debelle F."/>
            <person name="Oldroyd G.E."/>
            <person name="Geurts R."/>
            <person name="Cannon S.B."/>
            <person name="Udvardi M.K."/>
            <person name="Benedito V.A."/>
            <person name="Mayer K.F."/>
            <person name="Gouzy J."/>
            <person name="Schoof H."/>
            <person name="Van de Peer Y."/>
            <person name="Proost S."/>
            <person name="Cook D.R."/>
            <person name="Meyers B.C."/>
            <person name="Spannagl M."/>
            <person name="Cheung F."/>
            <person name="De Mita S."/>
            <person name="Krishnakumar V."/>
            <person name="Gundlach H."/>
            <person name="Zhou S."/>
            <person name="Mudge J."/>
            <person name="Bharti A.K."/>
            <person name="Murray J.D."/>
            <person name="Naoumkina M.A."/>
            <person name="Rosen B."/>
            <person name="Silverstein K.A."/>
            <person name="Tang H."/>
            <person name="Rombauts S."/>
            <person name="Zhao P.X."/>
            <person name="Zhou P."/>
            <person name="Barbe V."/>
            <person name="Bardou P."/>
            <person name="Bechner M."/>
            <person name="Bellec A."/>
            <person name="Berger A."/>
            <person name="Berges H."/>
            <person name="Bidwell S."/>
            <person name="Bisseling T."/>
            <person name="Choisne N."/>
            <person name="Couloux A."/>
            <person name="Denny R."/>
            <person name="Deshpande S."/>
            <person name="Dai X."/>
            <person name="Doyle J.J."/>
            <person name="Dudez A.M."/>
            <person name="Farmer A.D."/>
            <person name="Fouteau S."/>
            <person name="Franken C."/>
            <person name="Gibelin C."/>
            <person name="Gish J."/>
            <person name="Goldstein S."/>
            <person name="Gonzalez A.J."/>
            <person name="Green P.J."/>
            <person name="Hallab A."/>
            <person name="Hartog M."/>
            <person name="Hua A."/>
            <person name="Humphray S.J."/>
            <person name="Jeong D.H."/>
            <person name="Jing Y."/>
            <person name="Jocker A."/>
            <person name="Kenton S.M."/>
            <person name="Kim D.J."/>
            <person name="Klee K."/>
            <person name="Lai H."/>
            <person name="Lang C."/>
            <person name="Lin S."/>
            <person name="Macmil S.L."/>
            <person name="Magdelenat G."/>
            <person name="Matthews L."/>
            <person name="McCorrison J."/>
            <person name="Monaghan E.L."/>
            <person name="Mun J.H."/>
            <person name="Najar F.Z."/>
            <person name="Nicholson C."/>
            <person name="Noirot C."/>
            <person name="O'Bleness M."/>
            <person name="Paule C.R."/>
            <person name="Poulain J."/>
            <person name="Prion F."/>
            <person name="Qin B."/>
            <person name="Qu C."/>
            <person name="Retzel E.F."/>
            <person name="Riddle C."/>
            <person name="Sallet E."/>
            <person name="Samain S."/>
            <person name="Samson N."/>
            <person name="Sanders I."/>
            <person name="Saurat O."/>
            <person name="Scarpelli C."/>
            <person name="Schiex T."/>
            <person name="Segurens B."/>
            <person name="Severin A.J."/>
            <person name="Sherrier D.J."/>
            <person name="Shi R."/>
            <person name="Sims S."/>
            <person name="Singer S.R."/>
            <person name="Sinharoy S."/>
            <person name="Sterck L."/>
            <person name="Viollet A."/>
            <person name="Wang B.B."/>
            <person name="Wang K."/>
            <person name="Wang M."/>
            <person name="Wang X."/>
            <person name="Warfsmann J."/>
            <person name="Weissenbach J."/>
            <person name="White D.D."/>
            <person name="White J.D."/>
            <person name="Wiley G.B."/>
            <person name="Wincker P."/>
            <person name="Xing Y."/>
            <person name="Yang L."/>
            <person name="Yao Z."/>
            <person name="Ying F."/>
            <person name="Zhai J."/>
            <person name="Zhou L."/>
            <person name="Zuber A."/>
            <person name="Denarie J."/>
            <person name="Dixon R.A."/>
            <person name="May G.D."/>
            <person name="Schwartz D.C."/>
            <person name="Rogers J."/>
            <person name="Quetier F."/>
            <person name="Town C.D."/>
            <person name="Roe B.A."/>
        </authorList>
    </citation>
    <scope>NUCLEOTIDE SEQUENCE [LARGE SCALE GENOMIC DNA]</scope>
    <source>
        <strain evidence="2">A17</strain>
        <strain evidence="3 4">cv. Jemalong A17</strain>
    </source>
</reference>
<dbReference type="HOGENOM" id="CLU_2324000_0_0_1"/>
<dbReference type="AlphaFoldDB" id="G7ZWR3"/>
<protein>
    <submittedName>
        <fullName evidence="2">CC-NBS-LRR resistance protein, putative</fullName>
    </submittedName>
</protein>
<evidence type="ECO:0000313" key="3">
    <source>
        <dbReference type="EnsemblPlants" id="KEH18060"/>
    </source>
</evidence>
<evidence type="ECO:0000256" key="1">
    <source>
        <dbReference type="ARBA" id="ARBA00022821"/>
    </source>
</evidence>
<dbReference type="EMBL" id="CM001224">
    <property type="protein sequence ID" value="KEH18060.1"/>
    <property type="molecule type" value="Genomic_DNA"/>
</dbReference>
<gene>
    <name evidence="2" type="ordered locus">MTR_8g010430</name>
</gene>
<reference evidence="3" key="3">
    <citation type="submission" date="2015-04" db="UniProtKB">
        <authorList>
            <consortium name="EnsemblPlants"/>
        </authorList>
    </citation>
    <scope>IDENTIFICATION</scope>
    <source>
        <strain evidence="3">cv. Jemalong A17</strain>
    </source>
</reference>
<dbReference type="OMA" id="KNELNCL"/>
<dbReference type="EnsemblPlants" id="KEH18060">
    <property type="protein sequence ID" value="KEH18060"/>
    <property type="gene ID" value="MTR_8g010430"/>
</dbReference>
<proteinExistence type="predicted"/>
<dbReference type="SUPFAM" id="SSF52047">
    <property type="entry name" value="RNI-like"/>
    <property type="match status" value="1"/>
</dbReference>
<reference evidence="2 4" key="2">
    <citation type="journal article" date="2014" name="BMC Genomics">
        <title>An improved genome release (version Mt4.0) for the model legume Medicago truncatula.</title>
        <authorList>
            <person name="Tang H."/>
            <person name="Krishnakumar V."/>
            <person name="Bidwell S."/>
            <person name="Rosen B."/>
            <person name="Chan A."/>
            <person name="Zhou S."/>
            <person name="Gentzbittel L."/>
            <person name="Childs K.L."/>
            <person name="Yandell M."/>
            <person name="Gundlach H."/>
            <person name="Mayer K.F."/>
            <person name="Schwartz D.C."/>
            <person name="Town C.D."/>
        </authorList>
    </citation>
    <scope>GENOME REANNOTATION</scope>
    <source>
        <strain evidence="2">A17</strain>
        <strain evidence="3 4">cv. Jemalong A17</strain>
    </source>
</reference>
<dbReference type="Proteomes" id="UP000002051">
    <property type="component" value="Chromosome 8"/>
</dbReference>
<dbReference type="InterPro" id="IPR032675">
    <property type="entry name" value="LRR_dom_sf"/>
</dbReference>
<accession>G7ZWR3</accession>
<sequence>MWFKNELNCLPSIHKMTFTWCSHLKALPDWICNISSLQRIEMKSCYNLALLPDGMTRLTNLHTLEINSCPLLIEECQTKTSATWSKIDHIPNIGSSYGT</sequence>
<organism evidence="3">
    <name type="scientific">Medicago truncatula</name>
    <name type="common">Barrel medic</name>
    <name type="synonym">Medicago tribuloides</name>
    <dbReference type="NCBI Taxonomy" id="3880"/>
    <lineage>
        <taxon>Eukaryota</taxon>
        <taxon>Viridiplantae</taxon>
        <taxon>Streptophyta</taxon>
        <taxon>Embryophyta</taxon>
        <taxon>Tracheophyta</taxon>
        <taxon>Spermatophyta</taxon>
        <taxon>Magnoliopsida</taxon>
        <taxon>eudicotyledons</taxon>
        <taxon>Gunneridae</taxon>
        <taxon>Pentapetalae</taxon>
        <taxon>rosids</taxon>
        <taxon>fabids</taxon>
        <taxon>Fabales</taxon>
        <taxon>Fabaceae</taxon>
        <taxon>Papilionoideae</taxon>
        <taxon>50 kb inversion clade</taxon>
        <taxon>NPAAA clade</taxon>
        <taxon>Hologalegina</taxon>
        <taxon>IRL clade</taxon>
        <taxon>Trifolieae</taxon>
        <taxon>Medicago</taxon>
    </lineage>
</organism>
<evidence type="ECO:0000313" key="2">
    <source>
        <dbReference type="EMBL" id="KEH18060.1"/>
    </source>
</evidence>
<dbReference type="GO" id="GO:0006952">
    <property type="term" value="P:defense response"/>
    <property type="evidence" value="ECO:0007669"/>
    <property type="project" value="UniProtKB-KW"/>
</dbReference>